<proteinExistence type="predicted"/>
<dbReference type="AlphaFoldDB" id="A0A1F6DIE9"/>
<gene>
    <name evidence="1" type="ORF">A3C87_03035</name>
</gene>
<dbReference type="EMBL" id="MFLE01000025">
    <property type="protein sequence ID" value="OGG61100.1"/>
    <property type="molecule type" value="Genomic_DNA"/>
</dbReference>
<protein>
    <submittedName>
        <fullName evidence="1">Uncharacterized protein</fullName>
    </submittedName>
</protein>
<name>A0A1F6DIE9_9BACT</name>
<organism evidence="1 2">
    <name type="scientific">Candidatus Kaiserbacteria bacterium RIFCSPHIGHO2_02_FULL_49_34</name>
    <dbReference type="NCBI Taxonomy" id="1798491"/>
    <lineage>
        <taxon>Bacteria</taxon>
        <taxon>Candidatus Kaiseribacteriota</taxon>
    </lineage>
</organism>
<comment type="caution">
    <text evidence="1">The sequence shown here is derived from an EMBL/GenBank/DDBJ whole genome shotgun (WGS) entry which is preliminary data.</text>
</comment>
<evidence type="ECO:0000313" key="1">
    <source>
        <dbReference type="EMBL" id="OGG61100.1"/>
    </source>
</evidence>
<evidence type="ECO:0000313" key="2">
    <source>
        <dbReference type="Proteomes" id="UP000176511"/>
    </source>
</evidence>
<accession>A0A1F6DIE9</accession>
<dbReference type="Proteomes" id="UP000176511">
    <property type="component" value="Unassembled WGS sequence"/>
</dbReference>
<sequence length="107" mass="12128">MSQPTTPEGVNLTSVDLGRQYGGLRHDQLYAFFTGLKEGLENREDVKSNPAIAQQCEHMLIHLGFMMTHAYNAHTHEKNKLGSSLENERTVTFNVTPTNKLIWPDEE</sequence>
<reference evidence="1 2" key="1">
    <citation type="journal article" date="2016" name="Nat. Commun.">
        <title>Thousands of microbial genomes shed light on interconnected biogeochemical processes in an aquifer system.</title>
        <authorList>
            <person name="Anantharaman K."/>
            <person name="Brown C.T."/>
            <person name="Hug L.A."/>
            <person name="Sharon I."/>
            <person name="Castelle C.J."/>
            <person name="Probst A.J."/>
            <person name="Thomas B.C."/>
            <person name="Singh A."/>
            <person name="Wilkins M.J."/>
            <person name="Karaoz U."/>
            <person name="Brodie E.L."/>
            <person name="Williams K.H."/>
            <person name="Hubbard S.S."/>
            <person name="Banfield J.F."/>
        </authorList>
    </citation>
    <scope>NUCLEOTIDE SEQUENCE [LARGE SCALE GENOMIC DNA]</scope>
</reference>